<dbReference type="Pfam" id="PF25684">
    <property type="entry name" value="Mycobacteriophage_Gp53"/>
    <property type="match status" value="1"/>
</dbReference>
<dbReference type="EMBL" id="CP023778">
    <property type="protein sequence ID" value="ATL70747.1"/>
    <property type="molecule type" value="Genomic_DNA"/>
</dbReference>
<feature type="region of interest" description="Disordered" evidence="1">
    <location>
        <begin position="166"/>
        <end position="190"/>
    </location>
</feature>
<dbReference type="KEGG" id="ntp:CRH09_35775"/>
<evidence type="ECO:0000256" key="1">
    <source>
        <dbReference type="SAM" id="MobiDB-lite"/>
    </source>
</evidence>
<organism evidence="2 3">
    <name type="scientific">Nocardia terpenica</name>
    <dbReference type="NCBI Taxonomy" id="455432"/>
    <lineage>
        <taxon>Bacteria</taxon>
        <taxon>Bacillati</taxon>
        <taxon>Actinomycetota</taxon>
        <taxon>Actinomycetes</taxon>
        <taxon>Mycobacteriales</taxon>
        <taxon>Nocardiaceae</taxon>
        <taxon>Nocardia</taxon>
    </lineage>
</organism>
<dbReference type="InterPro" id="IPR057899">
    <property type="entry name" value="Gp53"/>
</dbReference>
<gene>
    <name evidence="2" type="ORF">CRH09_35775</name>
</gene>
<evidence type="ECO:0000313" key="3">
    <source>
        <dbReference type="Proteomes" id="UP000221961"/>
    </source>
</evidence>
<name>A0A291RTW1_9NOCA</name>
<protein>
    <submittedName>
        <fullName evidence="2">Uncharacterized protein</fullName>
    </submittedName>
</protein>
<dbReference type="Proteomes" id="UP000221961">
    <property type="component" value="Chromosome"/>
</dbReference>
<proteinExistence type="predicted"/>
<evidence type="ECO:0000313" key="2">
    <source>
        <dbReference type="EMBL" id="ATL70747.1"/>
    </source>
</evidence>
<reference evidence="2 3" key="1">
    <citation type="submission" date="2017-10" db="EMBL/GenBank/DDBJ databases">
        <title>Comparative genomics between pathogenic Norcardia.</title>
        <authorList>
            <person name="Zeng L."/>
        </authorList>
    </citation>
    <scope>NUCLEOTIDE SEQUENCE [LARGE SCALE GENOMIC DNA]</scope>
    <source>
        <strain evidence="2 3">NC_YFY_NT001</strain>
    </source>
</reference>
<accession>A0A291RTW1</accession>
<dbReference type="AlphaFoldDB" id="A0A291RTW1"/>
<sequence>MDNEELNRVINRAAHAVVLEWPGVIDADDLAQELWVQVWESQATRTLLEGKPARERMNLLCRMGHRIAAGYRSDNARFSAQVRYSVDDIKDALSGRSLWSEITEDIALGMKGLRERNDRYADAIERYVRKVPPETEADRKRRDRAIEALADETNAAVRQLFDGFEARPGRTLGDGPGSKRRAFPQDVNNSKNIFDPEFNGSPRLDMYRSWVDPEMYPDERPARIENWDTYSRADFR</sequence>